<keyword evidence="2" id="KW-1185">Reference proteome</keyword>
<organism evidence="1 2">
    <name type="scientific">Byssothecium circinans</name>
    <dbReference type="NCBI Taxonomy" id="147558"/>
    <lineage>
        <taxon>Eukaryota</taxon>
        <taxon>Fungi</taxon>
        <taxon>Dikarya</taxon>
        <taxon>Ascomycota</taxon>
        <taxon>Pezizomycotina</taxon>
        <taxon>Dothideomycetes</taxon>
        <taxon>Pleosporomycetidae</taxon>
        <taxon>Pleosporales</taxon>
        <taxon>Massarineae</taxon>
        <taxon>Massarinaceae</taxon>
        <taxon>Byssothecium</taxon>
    </lineage>
</organism>
<evidence type="ECO:0000313" key="1">
    <source>
        <dbReference type="EMBL" id="KAF1953038.1"/>
    </source>
</evidence>
<sequence length="265" mass="29604">MRGRESLSVAFVASFEITLDCRLPRVITYLDACKQTVHPTYYCQSRELHSPPPLNYSHHHDDNTASMPTVPPTIESPYVTKNLPGFLVYNLTARPTRLYGERMKGGVDKPTASSAAEKAAQSSSIIDDPAMLGSGRLLKKRAEPVFFVHLNLNLHPPCPAILLSASLRSNTFGAGNKTLREFVIRCVSSNEEAHDADPNHPSAYDVGVTTDQQAAMFDKMYSKNVFYTMWGYLRHSVNLPEIRIKAIRESFPSRTILMLRTSEMA</sequence>
<protein>
    <submittedName>
        <fullName evidence="1">Uncharacterized protein</fullName>
    </submittedName>
</protein>
<proteinExistence type="predicted"/>
<name>A0A6A5TKW5_9PLEO</name>
<gene>
    <name evidence="1" type="ORF">CC80DRAFT_537821</name>
</gene>
<reference evidence="1" key="1">
    <citation type="journal article" date="2020" name="Stud. Mycol.">
        <title>101 Dothideomycetes genomes: a test case for predicting lifestyles and emergence of pathogens.</title>
        <authorList>
            <person name="Haridas S."/>
            <person name="Albert R."/>
            <person name="Binder M."/>
            <person name="Bloem J."/>
            <person name="Labutti K."/>
            <person name="Salamov A."/>
            <person name="Andreopoulos B."/>
            <person name="Baker S."/>
            <person name="Barry K."/>
            <person name="Bills G."/>
            <person name="Bluhm B."/>
            <person name="Cannon C."/>
            <person name="Castanera R."/>
            <person name="Culley D."/>
            <person name="Daum C."/>
            <person name="Ezra D."/>
            <person name="Gonzalez J."/>
            <person name="Henrissat B."/>
            <person name="Kuo A."/>
            <person name="Liang C."/>
            <person name="Lipzen A."/>
            <person name="Lutzoni F."/>
            <person name="Magnuson J."/>
            <person name="Mondo S."/>
            <person name="Nolan M."/>
            <person name="Ohm R."/>
            <person name="Pangilinan J."/>
            <person name="Park H.-J."/>
            <person name="Ramirez L."/>
            <person name="Alfaro M."/>
            <person name="Sun H."/>
            <person name="Tritt A."/>
            <person name="Yoshinaga Y."/>
            <person name="Zwiers L.-H."/>
            <person name="Turgeon B."/>
            <person name="Goodwin S."/>
            <person name="Spatafora J."/>
            <person name="Crous P."/>
            <person name="Grigoriev I."/>
        </authorList>
    </citation>
    <scope>NUCLEOTIDE SEQUENCE</scope>
    <source>
        <strain evidence="1">CBS 675.92</strain>
    </source>
</reference>
<accession>A0A6A5TKW5</accession>
<dbReference type="AlphaFoldDB" id="A0A6A5TKW5"/>
<dbReference type="EMBL" id="ML977006">
    <property type="protein sequence ID" value="KAF1953038.1"/>
    <property type="molecule type" value="Genomic_DNA"/>
</dbReference>
<dbReference type="Proteomes" id="UP000800035">
    <property type="component" value="Unassembled WGS sequence"/>
</dbReference>
<evidence type="ECO:0000313" key="2">
    <source>
        <dbReference type="Proteomes" id="UP000800035"/>
    </source>
</evidence>